<organism evidence="3 5">
    <name type="scientific">Bursaphelenchus xylophilus</name>
    <name type="common">Pinewood nematode worm</name>
    <name type="synonym">Aphelenchoides xylophilus</name>
    <dbReference type="NCBI Taxonomy" id="6326"/>
    <lineage>
        <taxon>Eukaryota</taxon>
        <taxon>Metazoa</taxon>
        <taxon>Ecdysozoa</taxon>
        <taxon>Nematoda</taxon>
        <taxon>Chromadorea</taxon>
        <taxon>Rhabditida</taxon>
        <taxon>Tylenchina</taxon>
        <taxon>Tylenchomorpha</taxon>
        <taxon>Aphelenchoidea</taxon>
        <taxon>Aphelenchoididae</taxon>
        <taxon>Bursaphelenchus</taxon>
    </lineage>
</organism>
<name>A0A1I7RZ59_BURXY</name>
<evidence type="ECO:0000313" key="5">
    <source>
        <dbReference type="WBParaSite" id="BXY_0602700.1"/>
    </source>
</evidence>
<evidence type="ECO:0000313" key="3">
    <source>
        <dbReference type="Proteomes" id="UP000095284"/>
    </source>
</evidence>
<feature type="chain" id="PRO_5036308685" evidence="1">
    <location>
        <begin position="18"/>
        <end position="82"/>
    </location>
</feature>
<reference evidence="2" key="2">
    <citation type="submission" date="2020-09" db="EMBL/GenBank/DDBJ databases">
        <authorList>
            <person name="Kikuchi T."/>
        </authorList>
    </citation>
    <scope>NUCLEOTIDE SEQUENCE</scope>
    <source>
        <strain evidence="2">Ka4C1</strain>
    </source>
</reference>
<keyword evidence="4" id="KW-1185">Reference proteome</keyword>
<dbReference type="WBParaSite" id="BXY_0602700.1">
    <property type="protein sequence ID" value="BXY_0602700.1"/>
    <property type="gene ID" value="BXY_0602700"/>
</dbReference>
<evidence type="ECO:0000313" key="2">
    <source>
        <dbReference type="EMBL" id="CAD5220583.1"/>
    </source>
</evidence>
<dbReference type="Proteomes" id="UP000582659">
    <property type="component" value="Unassembled WGS sequence"/>
</dbReference>
<dbReference type="EMBL" id="CAJFDI010000003">
    <property type="protein sequence ID" value="CAD5220583.1"/>
    <property type="molecule type" value="Genomic_DNA"/>
</dbReference>
<accession>A0A1I7RZ59</accession>
<keyword evidence="1" id="KW-0732">Signal</keyword>
<proteinExistence type="predicted"/>
<sequence length="82" mass="8673">MKFSALIFIVALATVSSLPYPYVNPYPYSYGSYSDYGYSNSAGYNGLGGLWRGNEVGMIGNPDGIAGAWLICGSSNCGRNGK</sequence>
<dbReference type="EMBL" id="CAJFCV020000003">
    <property type="protein sequence ID" value="CAG9106823.1"/>
    <property type="molecule type" value="Genomic_DNA"/>
</dbReference>
<dbReference type="AlphaFoldDB" id="A0A1I7RZ59"/>
<gene>
    <name evidence="2" type="ORF">BXYJ_LOCUS6251</name>
</gene>
<dbReference type="OrthoDB" id="10493498at2759"/>
<protein>
    <submittedName>
        <fullName evidence="2">(pine wood nematode) hypothetical protein</fullName>
    </submittedName>
</protein>
<dbReference type="Proteomes" id="UP000659654">
    <property type="component" value="Unassembled WGS sequence"/>
</dbReference>
<evidence type="ECO:0000313" key="4">
    <source>
        <dbReference type="Proteomes" id="UP000659654"/>
    </source>
</evidence>
<feature type="signal peptide" evidence="1">
    <location>
        <begin position="1"/>
        <end position="17"/>
    </location>
</feature>
<evidence type="ECO:0000256" key="1">
    <source>
        <dbReference type="SAM" id="SignalP"/>
    </source>
</evidence>
<reference evidence="5" key="1">
    <citation type="submission" date="2016-11" db="UniProtKB">
        <authorList>
            <consortium name="WormBaseParasite"/>
        </authorList>
    </citation>
    <scope>IDENTIFICATION</scope>
</reference>
<dbReference type="Proteomes" id="UP000095284">
    <property type="component" value="Unplaced"/>
</dbReference>